<dbReference type="Pfam" id="PF02498">
    <property type="entry name" value="Bro-N"/>
    <property type="match status" value="1"/>
</dbReference>
<proteinExistence type="predicted"/>
<dbReference type="EMBL" id="MN234188">
    <property type="protein sequence ID" value="QFG10440.1"/>
    <property type="molecule type" value="Genomic_DNA"/>
</dbReference>
<feature type="domain" description="Bro-N" evidence="1">
    <location>
        <begin position="1"/>
        <end position="104"/>
    </location>
</feature>
<dbReference type="Proteomes" id="UP000327026">
    <property type="component" value="Segment"/>
</dbReference>
<protein>
    <submittedName>
        <fullName evidence="2">Antirepressor</fullName>
    </submittedName>
</protein>
<dbReference type="PANTHER" id="PTHR36180">
    <property type="entry name" value="DNA-BINDING PROTEIN-RELATED-RELATED"/>
    <property type="match status" value="1"/>
</dbReference>
<dbReference type="GO" id="GO:0003677">
    <property type="term" value="F:DNA binding"/>
    <property type="evidence" value="ECO:0007669"/>
    <property type="project" value="InterPro"/>
</dbReference>
<dbReference type="Pfam" id="PF03374">
    <property type="entry name" value="ANT"/>
    <property type="match status" value="1"/>
</dbReference>
<dbReference type="RefSeq" id="YP_010062106.1">
    <property type="nucleotide sequence ID" value="NC_054790.1"/>
</dbReference>
<evidence type="ECO:0000259" key="1">
    <source>
        <dbReference type="PROSITE" id="PS51750"/>
    </source>
</evidence>
<evidence type="ECO:0000313" key="3">
    <source>
        <dbReference type="Proteomes" id="UP000327026"/>
    </source>
</evidence>
<name>A0A5J6TI32_9CAUD</name>
<dbReference type="PANTHER" id="PTHR36180:SF2">
    <property type="entry name" value="BRO FAMILY PROTEIN"/>
    <property type="match status" value="1"/>
</dbReference>
<sequence>MSEIEIFKFQDRAPVRTVIRDGEPWFVAKDICDELGTSTGNLAAILDADERGTYSVGTGFDQRRYAIVNESGLYSLILRSRKPEAKAFKKWITSEVLPTIRKTGGAYIKPGSQAELDLTNPDTALEKLAEVIQIAQAARAEAAALTAARDADAPYVKASQEFFDYSGGDLATTTDAARMLSVPPYTFRDYLRQWGWITEVGCAARAYAVTQGYAENKIFILPDSGRAQNTAKLTRKGIERAAIKLKEAGYWPGPKALQSA</sequence>
<keyword evidence="3" id="KW-1185">Reference proteome</keyword>
<gene>
    <name evidence="2" type="primary">70</name>
    <name evidence="2" type="ORF">PBI_ANTHONY_70</name>
</gene>
<dbReference type="GeneID" id="64871740"/>
<accession>A0A5J6TI32</accession>
<organism evidence="2 3">
    <name type="scientific">Mycobacterium phage Anthony</name>
    <dbReference type="NCBI Taxonomy" id="2599857"/>
    <lineage>
        <taxon>Viruses</taxon>
        <taxon>Duplodnaviria</taxon>
        <taxon>Heunggongvirae</taxon>
        <taxon>Uroviricota</taxon>
        <taxon>Caudoviricetes</taxon>
        <taxon>Anthonyvirus</taxon>
        <taxon>Anthonyvirus anthony</taxon>
    </lineage>
</organism>
<dbReference type="SMART" id="SM01040">
    <property type="entry name" value="Bro-N"/>
    <property type="match status" value="1"/>
</dbReference>
<dbReference type="PROSITE" id="PS51750">
    <property type="entry name" value="BRO_N"/>
    <property type="match status" value="1"/>
</dbReference>
<evidence type="ECO:0000313" key="2">
    <source>
        <dbReference type="EMBL" id="QFG10440.1"/>
    </source>
</evidence>
<reference evidence="2 3" key="1">
    <citation type="submission" date="2019-07" db="EMBL/GenBank/DDBJ databases">
        <authorList>
            <person name="Garlena R.A."/>
            <person name="Russell D.A."/>
            <person name="Pope W.H."/>
            <person name="Jacobs-Sera D."/>
            <person name="Hatfull G.F."/>
        </authorList>
    </citation>
    <scope>NUCLEOTIDE SEQUENCE [LARGE SCALE GENOMIC DNA]</scope>
</reference>
<dbReference type="InterPro" id="IPR005039">
    <property type="entry name" value="Ant_C"/>
</dbReference>
<dbReference type="InterPro" id="IPR003497">
    <property type="entry name" value="BRO_N_domain"/>
</dbReference>
<dbReference type="KEGG" id="vg:64871740"/>